<gene>
    <name evidence="1" type="ORF">AYBTSS11_LOCUS25334</name>
</gene>
<dbReference type="AlphaFoldDB" id="A0AA86TFZ3"/>
<protein>
    <submittedName>
        <fullName evidence="1">Uncharacterized protein</fullName>
    </submittedName>
</protein>
<reference evidence="1" key="1">
    <citation type="submission" date="2023-10" db="EMBL/GenBank/DDBJ databases">
        <authorList>
            <person name="Domelevo Entfellner J.-B."/>
        </authorList>
    </citation>
    <scope>NUCLEOTIDE SEQUENCE</scope>
</reference>
<organism evidence="1 2">
    <name type="scientific">Sphenostylis stenocarpa</name>
    <dbReference type="NCBI Taxonomy" id="92480"/>
    <lineage>
        <taxon>Eukaryota</taxon>
        <taxon>Viridiplantae</taxon>
        <taxon>Streptophyta</taxon>
        <taxon>Embryophyta</taxon>
        <taxon>Tracheophyta</taxon>
        <taxon>Spermatophyta</taxon>
        <taxon>Magnoliopsida</taxon>
        <taxon>eudicotyledons</taxon>
        <taxon>Gunneridae</taxon>
        <taxon>Pentapetalae</taxon>
        <taxon>rosids</taxon>
        <taxon>fabids</taxon>
        <taxon>Fabales</taxon>
        <taxon>Fabaceae</taxon>
        <taxon>Papilionoideae</taxon>
        <taxon>50 kb inversion clade</taxon>
        <taxon>NPAAA clade</taxon>
        <taxon>indigoferoid/millettioid clade</taxon>
        <taxon>Phaseoleae</taxon>
        <taxon>Sphenostylis</taxon>
    </lineage>
</organism>
<accession>A0AA86TFZ3</accession>
<evidence type="ECO:0000313" key="2">
    <source>
        <dbReference type="Proteomes" id="UP001189624"/>
    </source>
</evidence>
<proteinExistence type="predicted"/>
<dbReference type="EMBL" id="OY731406">
    <property type="protein sequence ID" value="CAJ1973274.1"/>
    <property type="molecule type" value="Genomic_DNA"/>
</dbReference>
<sequence>MVYEVPTSKVFVTEPMTTFAFNLRISAVPAQNHSSLTTLIQSMPQLRDKKLGLYPCHLRGLTRRTRMNDSQPLYPLWVTRGLTIMTSSSYCSA</sequence>
<name>A0AA86TFZ3_9FABA</name>
<dbReference type="Proteomes" id="UP001189624">
    <property type="component" value="Chromosome 9"/>
</dbReference>
<dbReference type="Gramene" id="rna-AYBTSS11_LOCUS25334">
    <property type="protein sequence ID" value="CAJ1973274.1"/>
    <property type="gene ID" value="gene-AYBTSS11_LOCUS25334"/>
</dbReference>
<keyword evidence="2" id="KW-1185">Reference proteome</keyword>
<evidence type="ECO:0000313" key="1">
    <source>
        <dbReference type="EMBL" id="CAJ1973274.1"/>
    </source>
</evidence>